<protein>
    <recommendedName>
        <fullName evidence="1">Probable arginine--tRNA ligase, mitochondrial</fullName>
    </recommendedName>
</protein>
<keyword evidence="3" id="KW-0067">ATP-binding</keyword>
<keyword evidence="3" id="KW-0547">Nucleotide-binding</keyword>
<dbReference type="GO" id="GO:0032543">
    <property type="term" value="P:mitochondrial translation"/>
    <property type="evidence" value="ECO:0007669"/>
    <property type="project" value="TreeGrafter"/>
</dbReference>
<dbReference type="PANTHER" id="PTHR11956:SF11">
    <property type="entry name" value="ARGININE--TRNA LIGASE, MITOCHONDRIAL-RELATED"/>
    <property type="match status" value="1"/>
</dbReference>
<dbReference type="PANTHER" id="PTHR11956">
    <property type="entry name" value="ARGINYL-TRNA SYNTHETASE"/>
    <property type="match status" value="1"/>
</dbReference>
<keyword evidence="3" id="KW-0436">Ligase</keyword>
<dbReference type="Pfam" id="PF00750">
    <property type="entry name" value="tRNA-synt_1d"/>
    <property type="match status" value="1"/>
</dbReference>
<dbReference type="AlphaFoldDB" id="A0A3P7M7Q7"/>
<accession>A0A3P7M7Q7</accession>
<reference evidence="5 6" key="1">
    <citation type="submission" date="2018-11" db="EMBL/GenBank/DDBJ databases">
        <authorList>
            <consortium name="Pathogen Informatics"/>
        </authorList>
    </citation>
    <scope>NUCLEOTIDE SEQUENCE [LARGE SCALE GENOMIC DNA]</scope>
</reference>
<sequence>MCLDLGLLTVSPKACSQLIQRPEGRPQSVAVEFSSINIAKPMHMGHFRATVVGNFVRNINVAAGNKVVAINYLGDWGTQFGMLSLGFQKFGDHTLLDKDPLKHLHSVYVQACRTLGETETGKSDASALATRLENSEDPKLLDLWQRFRSLSLEELKKLYADQTPMTCKKCAERGPPYFWSREPKRQQRSLDTRKLAGGLEGLWSFQET</sequence>
<evidence type="ECO:0000313" key="5">
    <source>
        <dbReference type="EMBL" id="VDN19413.1"/>
    </source>
</evidence>
<proteinExistence type="inferred from homology"/>
<evidence type="ECO:0000256" key="1">
    <source>
        <dbReference type="ARBA" id="ARBA00039495"/>
    </source>
</evidence>
<dbReference type="PRINTS" id="PR01038">
    <property type="entry name" value="TRNASYNTHARG"/>
</dbReference>
<keyword evidence="6" id="KW-1185">Reference proteome</keyword>
<evidence type="ECO:0000256" key="2">
    <source>
        <dbReference type="ARBA" id="ARBA00049595"/>
    </source>
</evidence>
<keyword evidence="3" id="KW-0648">Protein biosynthesis</keyword>
<organism evidence="5 6">
    <name type="scientific">Dibothriocephalus latus</name>
    <name type="common">Fish tapeworm</name>
    <name type="synonym">Diphyllobothrium latum</name>
    <dbReference type="NCBI Taxonomy" id="60516"/>
    <lineage>
        <taxon>Eukaryota</taxon>
        <taxon>Metazoa</taxon>
        <taxon>Spiralia</taxon>
        <taxon>Lophotrochozoa</taxon>
        <taxon>Platyhelminthes</taxon>
        <taxon>Cestoda</taxon>
        <taxon>Eucestoda</taxon>
        <taxon>Diphyllobothriidea</taxon>
        <taxon>Diphyllobothriidae</taxon>
        <taxon>Dibothriocephalus</taxon>
    </lineage>
</organism>
<dbReference type="GO" id="GO:0005524">
    <property type="term" value="F:ATP binding"/>
    <property type="evidence" value="ECO:0007669"/>
    <property type="project" value="UniProtKB-KW"/>
</dbReference>
<evidence type="ECO:0000259" key="4">
    <source>
        <dbReference type="Pfam" id="PF00750"/>
    </source>
</evidence>
<dbReference type="InterPro" id="IPR014729">
    <property type="entry name" value="Rossmann-like_a/b/a_fold"/>
</dbReference>
<keyword evidence="3" id="KW-0030">Aminoacyl-tRNA synthetase</keyword>
<dbReference type="SUPFAM" id="SSF52374">
    <property type="entry name" value="Nucleotidylyl transferase"/>
    <property type="match status" value="1"/>
</dbReference>
<dbReference type="GO" id="GO:0004814">
    <property type="term" value="F:arginine-tRNA ligase activity"/>
    <property type="evidence" value="ECO:0007669"/>
    <property type="project" value="InterPro"/>
</dbReference>
<evidence type="ECO:0000256" key="3">
    <source>
        <dbReference type="RuleBase" id="RU363038"/>
    </source>
</evidence>
<comment type="similarity">
    <text evidence="3">Belongs to the class-I aminoacyl-tRNA synthetase family.</text>
</comment>
<dbReference type="GO" id="GO:0005739">
    <property type="term" value="C:mitochondrion"/>
    <property type="evidence" value="ECO:0007669"/>
    <property type="project" value="TreeGrafter"/>
</dbReference>
<name>A0A3P7M7Q7_DIBLA</name>
<dbReference type="InterPro" id="IPR001278">
    <property type="entry name" value="Arg-tRNA-ligase"/>
</dbReference>
<feature type="domain" description="Arginyl-tRNA synthetase catalytic core" evidence="4">
    <location>
        <begin position="23"/>
        <end position="160"/>
    </location>
</feature>
<dbReference type="OrthoDB" id="68056at2759"/>
<gene>
    <name evidence="5" type="ORF">DILT_LOCUS13412</name>
</gene>
<dbReference type="GO" id="GO:0006420">
    <property type="term" value="P:arginyl-tRNA aminoacylation"/>
    <property type="evidence" value="ECO:0007669"/>
    <property type="project" value="InterPro"/>
</dbReference>
<evidence type="ECO:0000313" key="6">
    <source>
        <dbReference type="Proteomes" id="UP000281553"/>
    </source>
</evidence>
<dbReference type="InterPro" id="IPR035684">
    <property type="entry name" value="ArgRS_core"/>
</dbReference>
<comment type="function">
    <text evidence="2">Catalyzes the attachment of arginine to tRNA(Arg) in a two-step reaction: arginine is first activated by ATP to form Arg-AMP and then transferred to the acceptor end of tRNA(Arg).</text>
</comment>
<dbReference type="Gene3D" id="3.40.50.620">
    <property type="entry name" value="HUPs"/>
    <property type="match status" value="1"/>
</dbReference>
<dbReference type="EMBL" id="UYRU01070185">
    <property type="protein sequence ID" value="VDN19413.1"/>
    <property type="molecule type" value="Genomic_DNA"/>
</dbReference>
<dbReference type="Proteomes" id="UP000281553">
    <property type="component" value="Unassembled WGS sequence"/>
</dbReference>